<evidence type="ECO:0000313" key="2">
    <source>
        <dbReference type="EMBL" id="KAK3854682.1"/>
    </source>
</evidence>
<dbReference type="EMBL" id="JAWQEG010006489">
    <property type="protein sequence ID" value="KAK3854682.1"/>
    <property type="molecule type" value="Genomic_DNA"/>
</dbReference>
<accession>A0AAE1EJI7</accession>
<keyword evidence="3" id="KW-1185">Reference proteome</keyword>
<dbReference type="AlphaFoldDB" id="A0AAE1EJI7"/>
<feature type="compositionally biased region" description="Basic and acidic residues" evidence="1">
    <location>
        <begin position="1"/>
        <end position="12"/>
    </location>
</feature>
<proteinExistence type="predicted"/>
<dbReference type="Proteomes" id="UP001286313">
    <property type="component" value="Unassembled WGS sequence"/>
</dbReference>
<gene>
    <name evidence="2" type="ORF">Pcinc_038855</name>
</gene>
<organism evidence="2 3">
    <name type="scientific">Petrolisthes cinctipes</name>
    <name type="common">Flat porcelain crab</name>
    <dbReference type="NCBI Taxonomy" id="88211"/>
    <lineage>
        <taxon>Eukaryota</taxon>
        <taxon>Metazoa</taxon>
        <taxon>Ecdysozoa</taxon>
        <taxon>Arthropoda</taxon>
        <taxon>Crustacea</taxon>
        <taxon>Multicrustacea</taxon>
        <taxon>Malacostraca</taxon>
        <taxon>Eumalacostraca</taxon>
        <taxon>Eucarida</taxon>
        <taxon>Decapoda</taxon>
        <taxon>Pleocyemata</taxon>
        <taxon>Anomura</taxon>
        <taxon>Galatheoidea</taxon>
        <taxon>Porcellanidae</taxon>
        <taxon>Petrolisthes</taxon>
    </lineage>
</organism>
<name>A0AAE1EJI7_PETCI</name>
<comment type="caution">
    <text evidence="2">The sequence shown here is derived from an EMBL/GenBank/DDBJ whole genome shotgun (WGS) entry which is preliminary data.</text>
</comment>
<evidence type="ECO:0000256" key="1">
    <source>
        <dbReference type="SAM" id="MobiDB-lite"/>
    </source>
</evidence>
<feature type="region of interest" description="Disordered" evidence="1">
    <location>
        <begin position="1"/>
        <end position="29"/>
    </location>
</feature>
<reference evidence="2" key="1">
    <citation type="submission" date="2023-10" db="EMBL/GenBank/DDBJ databases">
        <title>Genome assemblies of two species of porcelain crab, Petrolisthes cinctipes and Petrolisthes manimaculis (Anomura: Porcellanidae).</title>
        <authorList>
            <person name="Angst P."/>
        </authorList>
    </citation>
    <scope>NUCLEOTIDE SEQUENCE</scope>
    <source>
        <strain evidence="2">PB745_01</strain>
        <tissue evidence="2">Gill</tissue>
    </source>
</reference>
<protein>
    <submittedName>
        <fullName evidence="2">Uncharacterized protein</fullName>
    </submittedName>
</protein>
<sequence length="96" mass="10946">MRRVRKEEEKEGLGMAGKSKRRVRKEEEKEGLGMEVYLGVIQPLFDHVLKLVSPAYTLVAAHSDRPVCKTRNHSHTTHPITLLSEESNCLLVSDMF</sequence>
<evidence type="ECO:0000313" key="3">
    <source>
        <dbReference type="Proteomes" id="UP001286313"/>
    </source>
</evidence>